<evidence type="ECO:0000313" key="10">
    <source>
        <dbReference type="EMBL" id="MBB5717800.1"/>
    </source>
</evidence>
<organism evidence="10 11">
    <name type="scientific">Stakelama sediminis</name>
    <dbReference type="NCBI Taxonomy" id="463200"/>
    <lineage>
        <taxon>Bacteria</taxon>
        <taxon>Pseudomonadati</taxon>
        <taxon>Pseudomonadota</taxon>
        <taxon>Alphaproteobacteria</taxon>
        <taxon>Sphingomonadales</taxon>
        <taxon>Sphingomonadaceae</taxon>
        <taxon>Stakelama</taxon>
    </lineage>
</organism>
<dbReference type="Gene3D" id="1.10.10.1100">
    <property type="entry name" value="BFD-like [2Fe-2S]-binding domain"/>
    <property type="match status" value="1"/>
</dbReference>
<dbReference type="Proteomes" id="UP000554342">
    <property type="component" value="Unassembled WGS sequence"/>
</dbReference>
<name>A0A840YW66_9SPHN</name>
<keyword evidence="4" id="KW-0249">Electron transport</keyword>
<evidence type="ECO:0000256" key="8">
    <source>
        <dbReference type="ARBA" id="ARBA00046332"/>
    </source>
</evidence>
<dbReference type="GO" id="GO:0051537">
    <property type="term" value="F:2 iron, 2 sulfur cluster binding"/>
    <property type="evidence" value="ECO:0007669"/>
    <property type="project" value="UniProtKB-KW"/>
</dbReference>
<dbReference type="AlphaFoldDB" id="A0A840YW66"/>
<evidence type="ECO:0000313" key="11">
    <source>
        <dbReference type="Proteomes" id="UP000554342"/>
    </source>
</evidence>
<evidence type="ECO:0000256" key="7">
    <source>
        <dbReference type="ARBA" id="ARBA00039386"/>
    </source>
</evidence>
<gene>
    <name evidence="10" type="ORF">FHR23_000707</name>
</gene>
<evidence type="ECO:0000256" key="2">
    <source>
        <dbReference type="ARBA" id="ARBA00022714"/>
    </source>
</evidence>
<evidence type="ECO:0000256" key="3">
    <source>
        <dbReference type="ARBA" id="ARBA00022723"/>
    </source>
</evidence>
<dbReference type="InterPro" id="IPR007419">
    <property type="entry name" value="BFD-like_2Fe2S-bd_dom"/>
</dbReference>
<dbReference type="InterPro" id="IPR052371">
    <property type="entry name" value="BFD-associated_ferredoxin"/>
</dbReference>
<feature type="domain" description="BFD-like [2Fe-2S]-binding" evidence="9">
    <location>
        <begin position="2"/>
        <end position="51"/>
    </location>
</feature>
<dbReference type="GO" id="GO:0046872">
    <property type="term" value="F:metal ion binding"/>
    <property type="evidence" value="ECO:0007669"/>
    <property type="project" value="UniProtKB-KW"/>
</dbReference>
<evidence type="ECO:0000256" key="4">
    <source>
        <dbReference type="ARBA" id="ARBA00022982"/>
    </source>
</evidence>
<comment type="similarity">
    <text evidence="8">Belongs to the Bfd family.</text>
</comment>
<proteinExistence type="inferred from homology"/>
<evidence type="ECO:0000259" key="9">
    <source>
        <dbReference type="Pfam" id="PF04324"/>
    </source>
</evidence>
<dbReference type="PANTHER" id="PTHR37424:SF1">
    <property type="entry name" value="BACTERIOFERRITIN-ASSOCIATED FERREDOXIN"/>
    <property type="match status" value="1"/>
</dbReference>
<evidence type="ECO:0000256" key="1">
    <source>
        <dbReference type="ARBA" id="ARBA00022448"/>
    </source>
</evidence>
<dbReference type="PANTHER" id="PTHR37424">
    <property type="entry name" value="BACTERIOFERRITIN-ASSOCIATED FERREDOXIN"/>
    <property type="match status" value="1"/>
</dbReference>
<sequence>MVVCVCNAIREEQVRDAARNGARSACQAYRALGRQAKCGQCTPFAREIIAREHSAA</sequence>
<keyword evidence="1" id="KW-0813">Transport</keyword>
<dbReference type="Pfam" id="PF04324">
    <property type="entry name" value="Fer2_BFD"/>
    <property type="match status" value="1"/>
</dbReference>
<keyword evidence="3" id="KW-0479">Metal-binding</keyword>
<evidence type="ECO:0000256" key="6">
    <source>
        <dbReference type="ARBA" id="ARBA00023014"/>
    </source>
</evidence>
<evidence type="ECO:0000256" key="5">
    <source>
        <dbReference type="ARBA" id="ARBA00023004"/>
    </source>
</evidence>
<reference evidence="10 11" key="1">
    <citation type="submission" date="2020-08" db="EMBL/GenBank/DDBJ databases">
        <title>Genomic Encyclopedia of Type Strains, Phase IV (KMG-IV): sequencing the most valuable type-strain genomes for metagenomic binning, comparative biology and taxonomic classification.</title>
        <authorList>
            <person name="Goeker M."/>
        </authorList>
    </citation>
    <scope>NUCLEOTIDE SEQUENCE [LARGE SCALE GENOMIC DNA]</scope>
    <source>
        <strain evidence="10 11">DSM 27203</strain>
    </source>
</reference>
<comment type="caution">
    <text evidence="10">The sequence shown here is derived from an EMBL/GenBank/DDBJ whole genome shotgun (WGS) entry which is preliminary data.</text>
</comment>
<dbReference type="InterPro" id="IPR041854">
    <property type="entry name" value="BFD-like_2Fe2S-bd_dom_sf"/>
</dbReference>
<dbReference type="RefSeq" id="WP_184001519.1">
    <property type="nucleotide sequence ID" value="NZ_BAABIF010000004.1"/>
</dbReference>
<dbReference type="EMBL" id="JACIJI010000001">
    <property type="protein sequence ID" value="MBB5717800.1"/>
    <property type="molecule type" value="Genomic_DNA"/>
</dbReference>
<keyword evidence="5" id="KW-0408">Iron</keyword>
<accession>A0A840YW66</accession>
<protein>
    <recommendedName>
        <fullName evidence="7">Bacterioferritin-associated ferredoxin</fullName>
    </recommendedName>
</protein>
<keyword evidence="2" id="KW-0001">2Fe-2S</keyword>
<keyword evidence="11" id="KW-1185">Reference proteome</keyword>
<keyword evidence="6" id="KW-0411">Iron-sulfur</keyword>